<dbReference type="InterPro" id="IPR051205">
    <property type="entry name" value="UbiH/COQ6_monooxygenase"/>
</dbReference>
<dbReference type="EMBL" id="CAJPDS010000067">
    <property type="protein sequence ID" value="CAF9933270.1"/>
    <property type="molecule type" value="Genomic_DNA"/>
</dbReference>
<keyword evidence="3" id="KW-0285">Flavoprotein</keyword>
<comment type="caution">
    <text evidence="8">The sequence shown here is derived from an EMBL/GenBank/DDBJ whole genome shotgun (WGS) entry which is preliminary data.</text>
</comment>
<dbReference type="PROSITE" id="PS01304">
    <property type="entry name" value="UBIH"/>
    <property type="match status" value="1"/>
</dbReference>
<dbReference type="GO" id="GO:0016705">
    <property type="term" value="F:oxidoreductase activity, acting on paired donors, with incorporation or reduction of molecular oxygen"/>
    <property type="evidence" value="ECO:0007669"/>
    <property type="project" value="InterPro"/>
</dbReference>
<accession>A0A8H3G025</accession>
<dbReference type="GO" id="GO:0004497">
    <property type="term" value="F:monooxygenase activity"/>
    <property type="evidence" value="ECO:0007669"/>
    <property type="project" value="UniProtKB-KW"/>
</dbReference>
<dbReference type="OrthoDB" id="683240at2759"/>
<evidence type="ECO:0000256" key="2">
    <source>
        <dbReference type="ARBA" id="ARBA00005349"/>
    </source>
</evidence>
<dbReference type="FunFam" id="3.50.50.60:FF:000021">
    <property type="entry name" value="Ubiquinone biosynthesis monooxygenase COQ6"/>
    <property type="match status" value="1"/>
</dbReference>
<dbReference type="Pfam" id="PF01494">
    <property type="entry name" value="FAD_binding_3"/>
    <property type="match status" value="1"/>
</dbReference>
<dbReference type="InterPro" id="IPR002938">
    <property type="entry name" value="FAD-bd"/>
</dbReference>
<evidence type="ECO:0000256" key="3">
    <source>
        <dbReference type="ARBA" id="ARBA00022630"/>
    </source>
</evidence>
<keyword evidence="6 8" id="KW-0503">Monooxygenase</keyword>
<evidence type="ECO:0000256" key="1">
    <source>
        <dbReference type="ARBA" id="ARBA00001974"/>
    </source>
</evidence>
<gene>
    <name evidence="8" type="primary">COQ6</name>
    <name evidence="8" type="ORF">HETSPECPRED_008582</name>
</gene>
<dbReference type="GO" id="GO:0006744">
    <property type="term" value="P:ubiquinone biosynthetic process"/>
    <property type="evidence" value="ECO:0007669"/>
    <property type="project" value="InterPro"/>
</dbReference>
<organism evidence="8 9">
    <name type="scientific">Heterodermia speciosa</name>
    <dbReference type="NCBI Taxonomy" id="116794"/>
    <lineage>
        <taxon>Eukaryota</taxon>
        <taxon>Fungi</taxon>
        <taxon>Dikarya</taxon>
        <taxon>Ascomycota</taxon>
        <taxon>Pezizomycotina</taxon>
        <taxon>Lecanoromycetes</taxon>
        <taxon>OSLEUM clade</taxon>
        <taxon>Lecanoromycetidae</taxon>
        <taxon>Caliciales</taxon>
        <taxon>Physciaceae</taxon>
        <taxon>Heterodermia</taxon>
    </lineage>
</organism>
<evidence type="ECO:0000256" key="5">
    <source>
        <dbReference type="ARBA" id="ARBA00023002"/>
    </source>
</evidence>
<keyword evidence="8" id="KW-0830">Ubiquinone</keyword>
<dbReference type="PANTHER" id="PTHR43876:SF7">
    <property type="entry name" value="UBIQUINONE BIOSYNTHESIS MONOOXYGENASE COQ6, MITOCHONDRIAL"/>
    <property type="match status" value="1"/>
</dbReference>
<dbReference type="Gene3D" id="3.50.50.60">
    <property type="entry name" value="FAD/NAD(P)-binding domain"/>
    <property type="match status" value="2"/>
</dbReference>
<keyword evidence="9" id="KW-1185">Reference proteome</keyword>
<comment type="similarity">
    <text evidence="2">Belongs to the UbiH/COQ6 family.</text>
</comment>
<evidence type="ECO:0000259" key="7">
    <source>
        <dbReference type="Pfam" id="PF01494"/>
    </source>
</evidence>
<protein>
    <submittedName>
        <fullName evidence="8">Ubiquinone biosynthesis monooxygenase</fullName>
    </submittedName>
</protein>
<dbReference type="Proteomes" id="UP000664521">
    <property type="component" value="Unassembled WGS sequence"/>
</dbReference>
<dbReference type="NCBIfam" id="TIGR01988">
    <property type="entry name" value="Ubi-OHases"/>
    <property type="match status" value="1"/>
</dbReference>
<feature type="domain" description="FAD-binding" evidence="7">
    <location>
        <begin position="85"/>
        <end position="307"/>
    </location>
</feature>
<reference evidence="8" key="1">
    <citation type="submission" date="2021-03" db="EMBL/GenBank/DDBJ databases">
        <authorList>
            <person name="Tagirdzhanova G."/>
        </authorList>
    </citation>
    <scope>NUCLEOTIDE SEQUENCE</scope>
</reference>
<dbReference type="InterPro" id="IPR018168">
    <property type="entry name" value="Ubi_Hdrlase_CS"/>
</dbReference>
<dbReference type="InterPro" id="IPR036188">
    <property type="entry name" value="FAD/NAD-bd_sf"/>
</dbReference>
<dbReference type="GO" id="GO:0005739">
    <property type="term" value="C:mitochondrion"/>
    <property type="evidence" value="ECO:0007669"/>
    <property type="project" value="TreeGrafter"/>
</dbReference>
<comment type="cofactor">
    <cofactor evidence="1">
        <name>FAD</name>
        <dbReference type="ChEBI" id="CHEBI:57692"/>
    </cofactor>
</comment>
<proteinExistence type="inferred from homology"/>
<evidence type="ECO:0000313" key="9">
    <source>
        <dbReference type="Proteomes" id="UP000664521"/>
    </source>
</evidence>
<dbReference type="InterPro" id="IPR010971">
    <property type="entry name" value="UbiH/COQ6"/>
</dbReference>
<dbReference type="SUPFAM" id="SSF51905">
    <property type="entry name" value="FAD/NAD(P)-binding domain"/>
    <property type="match status" value="1"/>
</dbReference>
<sequence length="377" mass="40805">MHVWDALSSESKIDFSAGENGRKNTSAIAYMTENPNLTRALLARLESLEPISSFENAKVTSIDLGPPQDSPGTLNLSSYPHVTTSSSTSPLVARLLIGADGINSPVRTFAHIPTRGWDYDRHGVVATVRLASRGGSHSQIEEAPKVQDNVTAYQRFLPSGPIALLALPGDYASLVWSTTPEQAARLKGLDPADFAAMVNAAFRLSVVDVDYMSKMPSGQVDELAWRLQATDVPREDETKYPRIIESVQEGSVASFPLRMRQADQYVGERVALVGDAAHTIHPLAGQGLNMGLADVASLVRAIEYSVSHGGDIGVQGNLEAYESEMWMKNNRMLGVVDKLHKLYGVSWWPVVGLRSLGLGTVDKFNGLKGWMMSQAGG</sequence>
<keyword evidence="4" id="KW-0274">FAD</keyword>
<evidence type="ECO:0000256" key="4">
    <source>
        <dbReference type="ARBA" id="ARBA00022827"/>
    </source>
</evidence>
<evidence type="ECO:0000313" key="8">
    <source>
        <dbReference type="EMBL" id="CAF9933270.1"/>
    </source>
</evidence>
<keyword evidence="5" id="KW-0560">Oxidoreductase</keyword>
<dbReference type="GO" id="GO:0071949">
    <property type="term" value="F:FAD binding"/>
    <property type="evidence" value="ECO:0007669"/>
    <property type="project" value="InterPro"/>
</dbReference>
<dbReference type="PANTHER" id="PTHR43876">
    <property type="entry name" value="UBIQUINONE BIOSYNTHESIS MONOOXYGENASE COQ6, MITOCHONDRIAL"/>
    <property type="match status" value="1"/>
</dbReference>
<name>A0A8H3G025_9LECA</name>
<evidence type="ECO:0000256" key="6">
    <source>
        <dbReference type="ARBA" id="ARBA00023033"/>
    </source>
</evidence>
<dbReference type="AlphaFoldDB" id="A0A8H3G025"/>